<organism evidence="2 3">
    <name type="scientific">Gluconobacter morbifer G707</name>
    <dbReference type="NCBI Taxonomy" id="1088869"/>
    <lineage>
        <taxon>Bacteria</taxon>
        <taxon>Pseudomonadati</taxon>
        <taxon>Pseudomonadota</taxon>
        <taxon>Alphaproteobacteria</taxon>
        <taxon>Acetobacterales</taxon>
        <taxon>Acetobacteraceae</taxon>
        <taxon>Gluconobacter</taxon>
    </lineage>
</organism>
<evidence type="ECO:0000256" key="1">
    <source>
        <dbReference type="SAM" id="MobiDB-lite"/>
    </source>
</evidence>
<comment type="caution">
    <text evidence="2">The sequence shown here is derived from an EMBL/GenBank/DDBJ whole genome shotgun (WGS) entry which is preliminary data.</text>
</comment>
<dbReference type="Proteomes" id="UP000004949">
    <property type="component" value="Unassembled WGS sequence"/>
</dbReference>
<dbReference type="OrthoDB" id="9790149at2"/>
<name>G6XMH4_9PROT</name>
<dbReference type="AlphaFoldDB" id="G6XMH4"/>
<feature type="region of interest" description="Disordered" evidence="1">
    <location>
        <begin position="1"/>
        <end position="22"/>
    </location>
</feature>
<protein>
    <submittedName>
        <fullName evidence="2">Uncharacterized protein</fullName>
    </submittedName>
</protein>
<proteinExistence type="predicted"/>
<evidence type="ECO:0000313" key="2">
    <source>
        <dbReference type="EMBL" id="EHH67072.1"/>
    </source>
</evidence>
<reference evidence="2 3" key="1">
    <citation type="submission" date="2011-10" db="EMBL/GenBank/DDBJ databases">
        <title>Genome sequence of Gluconobacter morbifer G707, isolated from Drosophila gut.</title>
        <authorList>
            <person name="Lee W.-J."/>
            <person name="Kim E.-K."/>
        </authorList>
    </citation>
    <scope>NUCLEOTIDE SEQUENCE [LARGE SCALE GENOMIC DNA]</scope>
    <source>
        <strain evidence="2 3">G707</strain>
    </source>
</reference>
<sequence length="95" mass="10228">MTADIFPDPGFEPDEAPEEVPPVRAAPGLLDRLGAYVLAQGRHLLCWLPVALGLGAVLYFALPFEPPVWSTVPLFLMGTGLILRGKKPCFPGCPE</sequence>
<gene>
    <name evidence="2" type="ORF">GMO_26920</name>
</gene>
<dbReference type="STRING" id="1088869.GMO_26920"/>
<dbReference type="PATRIC" id="fig|1088869.3.peg.2685"/>
<dbReference type="EMBL" id="AGQV01000013">
    <property type="protein sequence ID" value="EHH67072.1"/>
    <property type="molecule type" value="Genomic_DNA"/>
</dbReference>
<dbReference type="RefSeq" id="WP_008852833.1">
    <property type="nucleotide sequence ID" value="NZ_AGQV01000013.1"/>
</dbReference>
<evidence type="ECO:0000313" key="3">
    <source>
        <dbReference type="Proteomes" id="UP000004949"/>
    </source>
</evidence>
<accession>G6XMH4</accession>
<keyword evidence="3" id="KW-1185">Reference proteome</keyword>